<reference evidence="2 3" key="1">
    <citation type="submission" date="2019-09" db="EMBL/GenBank/DDBJ databases">
        <authorList>
            <person name="Chandra G."/>
            <person name="Truman W A."/>
        </authorList>
    </citation>
    <scope>NUCLEOTIDE SEQUENCE [LARGE SCALE GENOMIC DNA]</scope>
    <source>
        <strain evidence="2">PS880</strain>
    </source>
</reference>
<name>A0A5E7HB45_PSEFL</name>
<dbReference type="GO" id="GO:0006260">
    <property type="term" value="P:DNA replication"/>
    <property type="evidence" value="ECO:0007669"/>
    <property type="project" value="InterPro"/>
</dbReference>
<feature type="domain" description="Plasmid replication protein RepL" evidence="1">
    <location>
        <begin position="114"/>
        <end position="186"/>
    </location>
</feature>
<dbReference type="InterPro" id="IPR008813">
    <property type="entry name" value="Plasmid_replication_RepL"/>
</dbReference>
<sequence length="211" mass="24334">MENPKPPTNDTALICVDGLIIDQNTGEIHGYDSKPSVFATTFKYQCELDKCRSVDDFRDHLSFVDRRKLPPHELHSLQDAINYAHGRWRRFGMDCRITLPQQRLLEKLHSLVLYRNVIFMTQVNLATELGTTESNLMKKLRILIDANMLRVRTSKNGIRTGEIVLTINPRLVFRGSSNVQERYIQEWYRPTDSLSSETGVTDVPRNIANTE</sequence>
<proteinExistence type="predicted"/>
<protein>
    <recommendedName>
        <fullName evidence="1">Plasmid replication protein RepL domain-containing protein</fullName>
    </recommendedName>
</protein>
<organism evidence="2 3">
    <name type="scientific">Pseudomonas fluorescens</name>
    <dbReference type="NCBI Taxonomy" id="294"/>
    <lineage>
        <taxon>Bacteria</taxon>
        <taxon>Pseudomonadati</taxon>
        <taxon>Pseudomonadota</taxon>
        <taxon>Gammaproteobacteria</taxon>
        <taxon>Pseudomonadales</taxon>
        <taxon>Pseudomonadaceae</taxon>
        <taxon>Pseudomonas</taxon>
    </lineage>
</organism>
<dbReference type="RefSeq" id="WP_150778715.1">
    <property type="nucleotide sequence ID" value="NZ_CABVIH010000003.1"/>
</dbReference>
<evidence type="ECO:0000259" key="1">
    <source>
        <dbReference type="Pfam" id="PF05732"/>
    </source>
</evidence>
<dbReference type="Pfam" id="PF05732">
    <property type="entry name" value="RepL"/>
    <property type="match status" value="1"/>
</dbReference>
<accession>A0A5E7HB45</accession>
<dbReference type="OrthoDB" id="6992809at2"/>
<dbReference type="Proteomes" id="UP000375525">
    <property type="component" value="Unassembled WGS sequence"/>
</dbReference>
<gene>
    <name evidence="2" type="ORF">PS880_00810</name>
</gene>
<evidence type="ECO:0000313" key="3">
    <source>
        <dbReference type="Proteomes" id="UP000375525"/>
    </source>
</evidence>
<dbReference type="AlphaFoldDB" id="A0A5E7HB45"/>
<dbReference type="GO" id="GO:0006276">
    <property type="term" value="P:plasmid maintenance"/>
    <property type="evidence" value="ECO:0007669"/>
    <property type="project" value="InterPro"/>
</dbReference>
<evidence type="ECO:0000313" key="2">
    <source>
        <dbReference type="EMBL" id="VVO61185.1"/>
    </source>
</evidence>
<dbReference type="EMBL" id="CABVIH010000003">
    <property type="protein sequence ID" value="VVO61185.1"/>
    <property type="molecule type" value="Genomic_DNA"/>
</dbReference>